<dbReference type="AlphaFoldDB" id="A0A928HGE0"/>
<sequence>MTMKKFSLLLLCCICMWPLRLFGEPFALATEGKTYTSLIGNIAQQKPVFLFVYDLNSPSSHLQHDERFFALAQESFTVWFKNVLTRIEPGSVQEKQIQPLLPAIRFGAEKQNYRYKRTGENLRIAFADTRTVRRRCGGAACVSNGILYIFYPENEKFESIFLHEIGHTLSLEDLYSQEYPVTAGTYGSGIQDSIMNESPTLTCDDADGIVNALYLAQKNLGLYPQEDFVFTSFCRENRTFLNAQMQNRKTQQTDYRGKRTIFTYCPQGPVHTLTEIDPRNPQTLYVHQVKNECANPSSSFATHTRYSFEDFLAHKPYPAEFPHHNEIVVDLPSYENPLKLTISHTAQFPLQAHITDSKGRTVFLFSRLDNEFNFVWDAPLGRGGTVMVNTKEGFQARSEASVYIYNRDNPNEYYIFQREHRQNEACSAKDPQRCQQMQEIAEKTLHAYQEKYNLLLPSGGWVLEYAQDNIKMAQKWEEFLQTNVPPFHLVTQNMKKAIDEELKKMTVKPLPLKR</sequence>
<dbReference type="SUPFAM" id="SSF55486">
    <property type="entry name" value="Metalloproteases ('zincins'), catalytic domain"/>
    <property type="match status" value="1"/>
</dbReference>
<comment type="caution">
    <text evidence="2">The sequence shown here is derived from an EMBL/GenBank/DDBJ whole genome shotgun (WGS) entry which is preliminary data.</text>
</comment>
<evidence type="ECO:0000313" key="2">
    <source>
        <dbReference type="EMBL" id="MBE6421646.1"/>
    </source>
</evidence>
<proteinExistence type="predicted"/>
<protein>
    <submittedName>
        <fullName evidence="2">Uncharacterized protein</fullName>
    </submittedName>
</protein>
<feature type="chain" id="PRO_5038078567" evidence="1">
    <location>
        <begin position="24"/>
        <end position="514"/>
    </location>
</feature>
<evidence type="ECO:0000256" key="1">
    <source>
        <dbReference type="SAM" id="SignalP"/>
    </source>
</evidence>
<keyword evidence="1" id="KW-0732">Signal</keyword>
<dbReference type="Proteomes" id="UP000725649">
    <property type="component" value="Unassembled WGS sequence"/>
</dbReference>
<reference evidence="2" key="1">
    <citation type="submission" date="2019-04" db="EMBL/GenBank/DDBJ databases">
        <title>Evolution of Biomass-Degrading Anaerobic Consortia Revealed by Metagenomics.</title>
        <authorList>
            <person name="Peng X."/>
        </authorList>
    </citation>
    <scope>NUCLEOTIDE SEQUENCE</scope>
    <source>
        <strain evidence="2">SIG66</strain>
    </source>
</reference>
<dbReference type="GO" id="GO:0008237">
    <property type="term" value="F:metallopeptidase activity"/>
    <property type="evidence" value="ECO:0007669"/>
    <property type="project" value="InterPro"/>
</dbReference>
<gene>
    <name evidence="2" type="ORF">E7027_05945</name>
</gene>
<dbReference type="EMBL" id="SUVG01000007">
    <property type="protein sequence ID" value="MBE6421646.1"/>
    <property type="molecule type" value="Genomic_DNA"/>
</dbReference>
<dbReference type="Gene3D" id="3.40.390.10">
    <property type="entry name" value="Collagenase (Catalytic Domain)"/>
    <property type="match status" value="1"/>
</dbReference>
<organism evidence="2 3">
    <name type="scientific">Candidatus Avelusimicrobium gallicola</name>
    <dbReference type="NCBI Taxonomy" id="2562704"/>
    <lineage>
        <taxon>Bacteria</taxon>
        <taxon>Pseudomonadati</taxon>
        <taxon>Elusimicrobiota</taxon>
        <taxon>Elusimicrobia</taxon>
        <taxon>Elusimicrobiales</taxon>
        <taxon>Elusimicrobiaceae</taxon>
        <taxon>Candidatus Avelusimicrobium</taxon>
    </lineage>
</organism>
<name>A0A928HGE0_9BACT</name>
<feature type="signal peptide" evidence="1">
    <location>
        <begin position="1"/>
        <end position="23"/>
    </location>
</feature>
<accession>A0A928HGE0</accession>
<evidence type="ECO:0000313" key="3">
    <source>
        <dbReference type="Proteomes" id="UP000725649"/>
    </source>
</evidence>
<dbReference type="InterPro" id="IPR024079">
    <property type="entry name" value="MetalloPept_cat_dom_sf"/>
</dbReference>